<gene>
    <name evidence="11" type="ORF">BCR36DRAFT_394988</name>
</gene>
<keyword evidence="5" id="KW-0540">Nuclease</keyword>
<dbReference type="OrthoDB" id="8191639at2759"/>
<evidence type="ECO:0000256" key="6">
    <source>
        <dbReference type="ARBA" id="ARBA00022801"/>
    </source>
</evidence>
<keyword evidence="7" id="KW-0269">Exonuclease</keyword>
<evidence type="ECO:0000256" key="5">
    <source>
        <dbReference type="ARBA" id="ARBA00022722"/>
    </source>
</evidence>
<protein>
    <recommendedName>
        <fullName evidence="3">RNA exonuclease 4</fullName>
    </recommendedName>
</protein>
<comment type="function">
    <text evidence="9">Exoribonuclease involved in ribosome biosynthesis. Involved in the processing of ITS1, the internal transcribed spacer localized between the 18S and 5.8S rRNAs.</text>
</comment>
<comment type="similarity">
    <text evidence="2">Belongs to the REXO4 family.</text>
</comment>
<comment type="caution">
    <text evidence="11">The sequence shown here is derived from an EMBL/GenBank/DDBJ whole genome shotgun (WGS) entry which is preliminary data.</text>
</comment>
<evidence type="ECO:0000256" key="1">
    <source>
        <dbReference type="ARBA" id="ARBA00004123"/>
    </source>
</evidence>
<keyword evidence="8" id="KW-0539">Nucleus</keyword>
<evidence type="ECO:0000256" key="7">
    <source>
        <dbReference type="ARBA" id="ARBA00022839"/>
    </source>
</evidence>
<dbReference type="STRING" id="1754191.A0A1Y1VKF8"/>
<reference evidence="11 12" key="2">
    <citation type="submission" date="2016-08" db="EMBL/GenBank/DDBJ databases">
        <title>Pervasive Adenine N6-methylation of Active Genes in Fungi.</title>
        <authorList>
            <consortium name="DOE Joint Genome Institute"/>
            <person name="Mondo S.J."/>
            <person name="Dannebaum R.O."/>
            <person name="Kuo R.C."/>
            <person name="Labutti K."/>
            <person name="Haridas S."/>
            <person name="Kuo A."/>
            <person name="Salamov A."/>
            <person name="Ahrendt S.R."/>
            <person name="Lipzen A."/>
            <person name="Sullivan W."/>
            <person name="Andreopoulos W.B."/>
            <person name="Clum A."/>
            <person name="Lindquist E."/>
            <person name="Daum C."/>
            <person name="Ramamoorthy G.K."/>
            <person name="Gryganskyi A."/>
            <person name="Culley D."/>
            <person name="Magnuson J.K."/>
            <person name="James T.Y."/>
            <person name="O'Malley M.A."/>
            <person name="Stajich J.E."/>
            <person name="Spatafora J.W."/>
            <person name="Visel A."/>
            <person name="Grigoriev I.V."/>
        </authorList>
    </citation>
    <scope>NUCLEOTIDE SEQUENCE [LARGE SCALE GENOMIC DNA]</scope>
    <source>
        <strain evidence="12">finn</strain>
    </source>
</reference>
<feature type="domain" description="Exonuclease" evidence="10">
    <location>
        <begin position="1"/>
        <end position="158"/>
    </location>
</feature>
<dbReference type="InterPro" id="IPR037431">
    <property type="entry name" value="REX4_DEDDh_dom"/>
</dbReference>
<reference evidence="11 12" key="1">
    <citation type="submission" date="2016-08" db="EMBL/GenBank/DDBJ databases">
        <title>Genomes of anaerobic fungi encode conserved fungal cellulosomes for biomass hydrolysis.</title>
        <authorList>
            <consortium name="DOE Joint Genome Institute"/>
            <person name="Haitjema C.H."/>
            <person name="Gilmore S.P."/>
            <person name="Henske J.K."/>
            <person name="Solomon K.V."/>
            <person name="De Groot R."/>
            <person name="Kuo A."/>
            <person name="Mondo S.J."/>
            <person name="Salamov A.A."/>
            <person name="Labutti K."/>
            <person name="Zhao Z."/>
            <person name="Chiniquy J."/>
            <person name="Barry K."/>
            <person name="Brewer H.M."/>
            <person name="Purvine S.O."/>
            <person name="Wright A.T."/>
            <person name="Boxma B."/>
            <person name="Van Alen T."/>
            <person name="Hackstein J.H."/>
            <person name="Baker S.E."/>
            <person name="Grigoriev I.V."/>
            <person name="O'Malley M.A."/>
        </authorList>
    </citation>
    <scope>NUCLEOTIDE SEQUENCE [LARGE SCALE GENOMIC DNA]</scope>
    <source>
        <strain evidence="12">finn</strain>
    </source>
</reference>
<dbReference type="Pfam" id="PF00929">
    <property type="entry name" value="RNase_T"/>
    <property type="match status" value="1"/>
</dbReference>
<dbReference type="Gene3D" id="3.30.420.10">
    <property type="entry name" value="Ribonuclease H-like superfamily/Ribonuclease H"/>
    <property type="match status" value="1"/>
</dbReference>
<evidence type="ECO:0000256" key="9">
    <source>
        <dbReference type="ARBA" id="ARBA00025599"/>
    </source>
</evidence>
<evidence type="ECO:0000259" key="10">
    <source>
        <dbReference type="SMART" id="SM00479"/>
    </source>
</evidence>
<keyword evidence="12" id="KW-1185">Reference proteome</keyword>
<dbReference type="InterPro" id="IPR012337">
    <property type="entry name" value="RNaseH-like_sf"/>
</dbReference>
<evidence type="ECO:0000256" key="3">
    <source>
        <dbReference type="ARBA" id="ARBA00016937"/>
    </source>
</evidence>
<dbReference type="GO" id="GO:0005634">
    <property type="term" value="C:nucleus"/>
    <property type="evidence" value="ECO:0007669"/>
    <property type="project" value="UniProtKB-SubCell"/>
</dbReference>
<dbReference type="GO" id="GO:0006364">
    <property type="term" value="P:rRNA processing"/>
    <property type="evidence" value="ECO:0007669"/>
    <property type="project" value="UniProtKB-KW"/>
</dbReference>
<dbReference type="FunFam" id="3.30.420.10:FF:000007">
    <property type="entry name" value="Interferon-stimulated exonuclease gene 20"/>
    <property type="match status" value="1"/>
</dbReference>
<dbReference type="CDD" id="cd06144">
    <property type="entry name" value="REX4_like"/>
    <property type="match status" value="1"/>
</dbReference>
<dbReference type="InterPro" id="IPR036397">
    <property type="entry name" value="RNaseH_sf"/>
</dbReference>
<name>A0A1Y1VKF8_9FUNG</name>
<dbReference type="Proteomes" id="UP000193719">
    <property type="component" value="Unassembled WGS sequence"/>
</dbReference>
<evidence type="ECO:0000256" key="2">
    <source>
        <dbReference type="ARBA" id="ARBA00010489"/>
    </source>
</evidence>
<dbReference type="EMBL" id="MCFH01000004">
    <property type="protein sequence ID" value="ORX58571.1"/>
    <property type="molecule type" value="Genomic_DNA"/>
</dbReference>
<dbReference type="PANTHER" id="PTHR12801:SF45">
    <property type="entry name" value="RNA EXONUCLEASE 4"/>
    <property type="match status" value="1"/>
</dbReference>
<keyword evidence="6" id="KW-0378">Hydrolase</keyword>
<dbReference type="InterPro" id="IPR047021">
    <property type="entry name" value="REXO1/3/4-like"/>
</dbReference>
<dbReference type="SMART" id="SM00479">
    <property type="entry name" value="EXOIII"/>
    <property type="match status" value="1"/>
</dbReference>
<dbReference type="PANTHER" id="PTHR12801">
    <property type="entry name" value="RNA EXONUCLEASE REXO1 / RECO3 FAMILY MEMBER-RELATED"/>
    <property type="match status" value="1"/>
</dbReference>
<evidence type="ECO:0000313" key="12">
    <source>
        <dbReference type="Proteomes" id="UP000193719"/>
    </source>
</evidence>
<dbReference type="GO" id="GO:0003676">
    <property type="term" value="F:nucleic acid binding"/>
    <property type="evidence" value="ECO:0007669"/>
    <property type="project" value="InterPro"/>
</dbReference>
<dbReference type="SUPFAM" id="SSF53098">
    <property type="entry name" value="Ribonuclease H-like"/>
    <property type="match status" value="1"/>
</dbReference>
<dbReference type="GO" id="GO:0008408">
    <property type="term" value="F:3'-5' exonuclease activity"/>
    <property type="evidence" value="ECO:0007669"/>
    <property type="project" value="InterPro"/>
</dbReference>
<evidence type="ECO:0000256" key="8">
    <source>
        <dbReference type="ARBA" id="ARBA00023242"/>
    </source>
</evidence>
<comment type="subcellular location">
    <subcellularLocation>
        <location evidence="1">Nucleus</location>
    </subcellularLocation>
</comment>
<sequence>MDCEMVGVGLEGKESVLARVSIVNYYGNVILDKFVLPREKVVDYRTHVSGITKEILKDAEPFLDVQKEVADILKDKIVVGHALQHDFGALLLDHPYKLVRDTSHYKPFRKITNGRTPSLKKLTKVILGLDVQGGEHSSVEDAQATMLLYRKVRNDWEKELRKKKGNKNEGTIINKHASNAV</sequence>
<keyword evidence="4" id="KW-0698">rRNA processing</keyword>
<dbReference type="AlphaFoldDB" id="A0A1Y1VKF8"/>
<evidence type="ECO:0000256" key="4">
    <source>
        <dbReference type="ARBA" id="ARBA00022552"/>
    </source>
</evidence>
<dbReference type="InterPro" id="IPR013520">
    <property type="entry name" value="Ribonucl_H"/>
</dbReference>
<evidence type="ECO:0000313" key="11">
    <source>
        <dbReference type="EMBL" id="ORX58571.1"/>
    </source>
</evidence>
<proteinExistence type="inferred from homology"/>
<organism evidence="11 12">
    <name type="scientific">Piromyces finnis</name>
    <dbReference type="NCBI Taxonomy" id="1754191"/>
    <lineage>
        <taxon>Eukaryota</taxon>
        <taxon>Fungi</taxon>
        <taxon>Fungi incertae sedis</taxon>
        <taxon>Chytridiomycota</taxon>
        <taxon>Chytridiomycota incertae sedis</taxon>
        <taxon>Neocallimastigomycetes</taxon>
        <taxon>Neocallimastigales</taxon>
        <taxon>Neocallimastigaceae</taxon>
        <taxon>Piromyces</taxon>
    </lineage>
</organism>
<accession>A0A1Y1VKF8</accession>